<accession>Q9PAW7</accession>
<evidence type="ECO:0000313" key="2">
    <source>
        <dbReference type="Proteomes" id="UP000000812"/>
    </source>
</evidence>
<sequence>MLFSFHFCVSAIQQVDDLHDYLFFEWFELDFRKLVIPRVNADFRHGSIGSAAKSY</sequence>
<reference evidence="1 2" key="1">
    <citation type="journal article" date="2000" name="Nature">
        <title>The genome sequence of the plant pathogen Xylella fastidiosa.</title>
        <authorList>
            <person name="Simpson A.J."/>
            <person name="Reinach F.C."/>
            <person name="Arruda P."/>
            <person name="Abreu F.A."/>
            <person name="Acencio M."/>
            <person name="Alvarenga R."/>
            <person name="Alves L.M."/>
            <person name="Araya J.E."/>
            <person name="Baia G.S."/>
            <person name="Baptista C.S."/>
            <person name="Barros M.H."/>
            <person name="Bonaccorsi E.D."/>
            <person name="Bordin S."/>
            <person name="Bove J.M."/>
            <person name="Briones M.R."/>
            <person name="Bueno M.R."/>
            <person name="Camargo A.A."/>
            <person name="Camargo L.E."/>
            <person name="Carraro D.M."/>
            <person name="Carrer H."/>
            <person name="Colauto N.B."/>
            <person name="Colombo C."/>
            <person name="Costa F.F."/>
            <person name="Costa M.C."/>
            <person name="Costa-Neto C.M."/>
            <person name="Coutinho L.L."/>
            <person name="Cristofani M."/>
            <person name="Dias-Neto E."/>
            <person name="Docena C."/>
            <person name="El-Dorry H."/>
            <person name="Facincani A.P."/>
            <person name="Ferreira A.J."/>
            <person name="Ferreira V.C."/>
            <person name="Ferro J.A."/>
            <person name="Fraga J.S."/>
            <person name="Franca S.C."/>
            <person name="Franco M.C."/>
            <person name="Frohme M."/>
            <person name="Furlan L.R."/>
            <person name="Garnier M."/>
            <person name="Goldman G.H."/>
            <person name="Goldman M.H."/>
            <person name="Gomes S.L."/>
            <person name="Gruber A."/>
            <person name="Ho P.L."/>
            <person name="Hoheisel J.D."/>
            <person name="Junqueira M.L."/>
            <person name="Kemper E.L."/>
            <person name="Kitajima J.P."/>
            <person name="Krieger J.E."/>
            <person name="Kuramae E.E."/>
            <person name="Laigret F."/>
            <person name="Lambais M.R."/>
            <person name="Leite L.C."/>
            <person name="Lemos E.G."/>
            <person name="Lemos M.V."/>
            <person name="Lopes S.A."/>
            <person name="Lopes C.R."/>
            <person name="Machado J.A."/>
            <person name="Machado M.A."/>
            <person name="Madeira A.M."/>
            <person name="Madeira H.M."/>
            <person name="Marino C.L."/>
            <person name="Marques M.V."/>
            <person name="Martins E.A."/>
            <person name="Martins E.M."/>
            <person name="Matsukuma A.Y."/>
            <person name="Menck C.F."/>
            <person name="Miracca E.C."/>
            <person name="Miyaki C.Y."/>
            <person name="Monteriro-Vitorello C.B."/>
            <person name="Moon D.H."/>
            <person name="Nagai M.A."/>
            <person name="Nascimento A.L."/>
            <person name="Netto L.E."/>
            <person name="Nhani A.Jr."/>
            <person name="Nobrega F.G."/>
            <person name="Nunes L.R."/>
            <person name="Oliveira M.A."/>
            <person name="de Oliveira M.C."/>
            <person name="de Oliveira R.C."/>
            <person name="Palmieri D.A."/>
            <person name="Paris A."/>
            <person name="Peixoto B.R."/>
            <person name="Pereira G.A."/>
            <person name="Pereira H.A.Jr."/>
            <person name="Pesquero J.B."/>
            <person name="Quaggio R.B."/>
            <person name="Roberto P.G."/>
            <person name="Rodrigues V."/>
            <person name="de M Rosa A.J."/>
            <person name="de Rosa V.E.Jr."/>
            <person name="de Sa R.G."/>
            <person name="Santelli R.V."/>
            <person name="Sawasaki H.E."/>
            <person name="da Silva A.C."/>
            <person name="da Silva A.M."/>
            <person name="da Silva F.R."/>
            <person name="da Silva W.A.Jr."/>
            <person name="da Silveira J.F."/>
            <person name="Silvestri M.L."/>
            <person name="Siqueira W.J."/>
            <person name="de Souza A.A."/>
            <person name="de Souza A.P."/>
            <person name="Terenzi M.F."/>
            <person name="Truffi D."/>
            <person name="Tsai S.M."/>
            <person name="Tsuhako M.H."/>
            <person name="Vallada H."/>
            <person name="Van Sluys M.A."/>
            <person name="Verjovski-Almeida S."/>
            <person name="Vettore A.L."/>
            <person name="Zago M.A."/>
            <person name="Zatz M."/>
            <person name="Meidanis J."/>
            <person name="Setubal J.C."/>
        </authorList>
    </citation>
    <scope>NUCLEOTIDE SEQUENCE [LARGE SCALE GENOMIC DNA]</scope>
    <source>
        <strain evidence="1 2">9a5c</strain>
    </source>
</reference>
<dbReference type="KEGG" id="xfa:XF_2378"/>
<name>Q9PAW7_XYLFA</name>
<dbReference type="PIR" id="C82565">
    <property type="entry name" value="C82565"/>
</dbReference>
<dbReference type="Proteomes" id="UP000000812">
    <property type="component" value="Chromosome"/>
</dbReference>
<gene>
    <name evidence="1" type="ordered locus">XF_2378</name>
</gene>
<organism evidence="1 2">
    <name type="scientific">Xylella fastidiosa (strain 9a5c)</name>
    <dbReference type="NCBI Taxonomy" id="160492"/>
    <lineage>
        <taxon>Bacteria</taxon>
        <taxon>Pseudomonadati</taxon>
        <taxon>Pseudomonadota</taxon>
        <taxon>Gammaproteobacteria</taxon>
        <taxon>Lysobacterales</taxon>
        <taxon>Lysobacteraceae</taxon>
        <taxon>Xylella</taxon>
    </lineage>
</organism>
<protein>
    <submittedName>
        <fullName evidence="1">Uncharacterized protein</fullName>
    </submittedName>
</protein>
<evidence type="ECO:0000313" key="1">
    <source>
        <dbReference type="EMBL" id="AAF85177.1"/>
    </source>
</evidence>
<dbReference type="AlphaFoldDB" id="Q9PAW7"/>
<proteinExistence type="predicted"/>
<dbReference type="STRING" id="160492.XF_2378"/>
<dbReference type="EMBL" id="AE003849">
    <property type="protein sequence ID" value="AAF85177.1"/>
    <property type="molecule type" value="Genomic_DNA"/>
</dbReference>
<dbReference type="HOGENOM" id="CLU_212873_0_0_6"/>